<feature type="binding site" evidence="8">
    <location>
        <begin position="109"/>
        <end position="112"/>
    </location>
    <ligand>
        <name>(6S)-5,6,7,8-tetrahydrofolate</name>
        <dbReference type="ChEBI" id="CHEBI:57453"/>
    </ligand>
</feature>
<dbReference type="PANTHER" id="PTHR11138:SF5">
    <property type="entry name" value="METHIONYL-TRNA FORMYLTRANSFERASE, MITOCHONDRIAL"/>
    <property type="match status" value="1"/>
</dbReference>
<dbReference type="EC" id="2.1.2.9" evidence="3 8"/>
<evidence type="ECO:0000313" key="11">
    <source>
        <dbReference type="EMBL" id="MDQ0175873.1"/>
    </source>
</evidence>
<dbReference type="InterPro" id="IPR005794">
    <property type="entry name" value="Fmt"/>
</dbReference>
<organism evidence="11 12">
    <name type="scientific">Bacillus chungangensis</name>
    <dbReference type="NCBI Taxonomy" id="587633"/>
    <lineage>
        <taxon>Bacteria</taxon>
        <taxon>Bacillati</taxon>
        <taxon>Bacillota</taxon>
        <taxon>Bacilli</taxon>
        <taxon>Bacillales</taxon>
        <taxon>Bacillaceae</taxon>
        <taxon>Bacillus</taxon>
    </lineage>
</organism>
<dbReference type="InterPro" id="IPR011034">
    <property type="entry name" value="Formyl_transferase-like_C_sf"/>
</dbReference>
<dbReference type="NCBIfam" id="TIGR00460">
    <property type="entry name" value="fmt"/>
    <property type="match status" value="1"/>
</dbReference>
<reference evidence="11 12" key="1">
    <citation type="submission" date="2023-07" db="EMBL/GenBank/DDBJ databases">
        <title>Genomic Encyclopedia of Type Strains, Phase IV (KMG-IV): sequencing the most valuable type-strain genomes for metagenomic binning, comparative biology and taxonomic classification.</title>
        <authorList>
            <person name="Goeker M."/>
        </authorList>
    </citation>
    <scope>NUCLEOTIDE SEQUENCE [LARGE SCALE GENOMIC DNA]</scope>
    <source>
        <strain evidence="11 12">DSM 23837</strain>
    </source>
</reference>
<evidence type="ECO:0000259" key="10">
    <source>
        <dbReference type="Pfam" id="PF02911"/>
    </source>
</evidence>
<feature type="domain" description="Formyl transferase N-terminal" evidence="9">
    <location>
        <begin position="3"/>
        <end position="179"/>
    </location>
</feature>
<dbReference type="GO" id="GO:0004479">
    <property type="term" value="F:methionyl-tRNA formyltransferase activity"/>
    <property type="evidence" value="ECO:0007669"/>
    <property type="project" value="UniProtKB-EC"/>
</dbReference>
<sequence>MTKIVFMGTPDFSVPILRQLIKDGYDICGVVTQPDRPVGRKRVLTPPPVKQEAEKHQLPVIQPEKMNEIAIQQILALKPDLIVTAAFGQLLPKQILTAPTYGCINVHASLLPELRGGAPIHYAILQGKKQTGITIMYMVEKLDAGDMIRQVKVPIDERDDVGTLHDKLSAAGARLLSETLPAIIAGDITPLPQNEEQATFAFNIKREDEKIDWSQPGEAIYNHIRGLRPWPVAYTSFQGKVMKIWGGEKQPTNEKQAAGTIIEIVEDGFVVKTGNDIGIKVTELQPAGKKKMTAQSFLRGAGQTVQIGMMLGEEYEKTTEKNT</sequence>
<keyword evidence="6 8" id="KW-0648">Protein biosynthesis</keyword>
<dbReference type="CDD" id="cd08646">
    <property type="entry name" value="FMT_core_Met-tRNA-FMT_N"/>
    <property type="match status" value="1"/>
</dbReference>
<dbReference type="InterPro" id="IPR001555">
    <property type="entry name" value="GART_AS"/>
</dbReference>
<evidence type="ECO:0000256" key="2">
    <source>
        <dbReference type="ARBA" id="ARBA00010699"/>
    </source>
</evidence>
<evidence type="ECO:0000256" key="1">
    <source>
        <dbReference type="ARBA" id="ARBA00002606"/>
    </source>
</evidence>
<dbReference type="SUPFAM" id="SSF50486">
    <property type="entry name" value="FMT C-terminal domain-like"/>
    <property type="match status" value="1"/>
</dbReference>
<evidence type="ECO:0000259" key="9">
    <source>
        <dbReference type="Pfam" id="PF00551"/>
    </source>
</evidence>
<comment type="similarity">
    <text evidence="2 8">Belongs to the Fmt family.</text>
</comment>
<dbReference type="HAMAP" id="MF_00182">
    <property type="entry name" value="Formyl_trans"/>
    <property type="match status" value="1"/>
</dbReference>
<dbReference type="Proteomes" id="UP001223586">
    <property type="component" value="Unassembled WGS sequence"/>
</dbReference>
<dbReference type="Pfam" id="PF00551">
    <property type="entry name" value="Formyl_trans_N"/>
    <property type="match status" value="1"/>
</dbReference>
<comment type="function">
    <text evidence="1 8">Attaches a formyl group to the free amino group of methionyl-tRNA(fMet). The formyl group appears to play a dual role in the initiator identity of N-formylmethionyl-tRNA by promoting its recognition by IF2 and preventing the misappropriation of this tRNA by the elongation apparatus.</text>
</comment>
<evidence type="ECO:0000256" key="7">
    <source>
        <dbReference type="ARBA" id="ARBA00048558"/>
    </source>
</evidence>
<dbReference type="SUPFAM" id="SSF53328">
    <property type="entry name" value="Formyltransferase"/>
    <property type="match status" value="1"/>
</dbReference>
<evidence type="ECO:0000313" key="12">
    <source>
        <dbReference type="Proteomes" id="UP001223586"/>
    </source>
</evidence>
<dbReference type="Pfam" id="PF02911">
    <property type="entry name" value="Formyl_trans_C"/>
    <property type="match status" value="1"/>
</dbReference>
<dbReference type="InterPro" id="IPR037022">
    <property type="entry name" value="Formyl_trans_C_sf"/>
</dbReference>
<dbReference type="RefSeq" id="WP_307228548.1">
    <property type="nucleotide sequence ID" value="NZ_JAUSTT010000008.1"/>
</dbReference>
<dbReference type="InterPro" id="IPR002376">
    <property type="entry name" value="Formyl_transf_N"/>
</dbReference>
<evidence type="ECO:0000256" key="8">
    <source>
        <dbReference type="HAMAP-Rule" id="MF_00182"/>
    </source>
</evidence>
<dbReference type="PANTHER" id="PTHR11138">
    <property type="entry name" value="METHIONYL-TRNA FORMYLTRANSFERASE"/>
    <property type="match status" value="1"/>
</dbReference>
<dbReference type="Gene3D" id="3.10.25.10">
    <property type="entry name" value="Formyl transferase, C-terminal domain"/>
    <property type="match status" value="1"/>
</dbReference>
<comment type="caution">
    <text evidence="11">The sequence shown here is derived from an EMBL/GenBank/DDBJ whole genome shotgun (WGS) entry which is preliminary data.</text>
</comment>
<gene>
    <name evidence="8" type="primary">fmt</name>
    <name evidence="11" type="ORF">J2S08_001709</name>
</gene>
<dbReference type="InterPro" id="IPR041711">
    <property type="entry name" value="Met-tRNA-FMT_N"/>
</dbReference>
<protein>
    <recommendedName>
        <fullName evidence="4 8">Methionyl-tRNA formyltransferase</fullName>
        <ecNumber evidence="3 8">2.1.2.9</ecNumber>
    </recommendedName>
</protein>
<comment type="catalytic activity">
    <reaction evidence="7 8">
        <text>L-methionyl-tRNA(fMet) + (6R)-10-formyltetrahydrofolate = N-formyl-L-methionyl-tRNA(fMet) + (6S)-5,6,7,8-tetrahydrofolate + H(+)</text>
        <dbReference type="Rhea" id="RHEA:24380"/>
        <dbReference type="Rhea" id="RHEA-COMP:9952"/>
        <dbReference type="Rhea" id="RHEA-COMP:9953"/>
        <dbReference type="ChEBI" id="CHEBI:15378"/>
        <dbReference type="ChEBI" id="CHEBI:57453"/>
        <dbReference type="ChEBI" id="CHEBI:78530"/>
        <dbReference type="ChEBI" id="CHEBI:78844"/>
        <dbReference type="ChEBI" id="CHEBI:195366"/>
        <dbReference type="EC" id="2.1.2.9"/>
    </reaction>
</comment>
<evidence type="ECO:0000256" key="4">
    <source>
        <dbReference type="ARBA" id="ARBA00016014"/>
    </source>
</evidence>
<evidence type="ECO:0000256" key="5">
    <source>
        <dbReference type="ARBA" id="ARBA00022679"/>
    </source>
</evidence>
<dbReference type="InterPro" id="IPR036477">
    <property type="entry name" value="Formyl_transf_N_sf"/>
</dbReference>
<dbReference type="InterPro" id="IPR005793">
    <property type="entry name" value="Formyl_trans_C"/>
</dbReference>
<evidence type="ECO:0000256" key="3">
    <source>
        <dbReference type="ARBA" id="ARBA00012261"/>
    </source>
</evidence>
<feature type="domain" description="Formyl transferase C-terminal" evidence="10">
    <location>
        <begin position="203"/>
        <end position="301"/>
    </location>
</feature>
<dbReference type="PROSITE" id="PS00373">
    <property type="entry name" value="GART"/>
    <property type="match status" value="1"/>
</dbReference>
<proteinExistence type="inferred from homology"/>
<dbReference type="CDD" id="cd08704">
    <property type="entry name" value="Met_tRNA_FMT_C"/>
    <property type="match status" value="1"/>
</dbReference>
<name>A0ABT9WRE9_9BACI</name>
<evidence type="ECO:0000256" key="6">
    <source>
        <dbReference type="ARBA" id="ARBA00022917"/>
    </source>
</evidence>
<dbReference type="EMBL" id="JAUSTT010000008">
    <property type="protein sequence ID" value="MDQ0175873.1"/>
    <property type="molecule type" value="Genomic_DNA"/>
</dbReference>
<dbReference type="Gene3D" id="3.40.50.170">
    <property type="entry name" value="Formyl transferase, N-terminal domain"/>
    <property type="match status" value="1"/>
</dbReference>
<accession>A0ABT9WRE9</accession>
<dbReference type="InterPro" id="IPR044135">
    <property type="entry name" value="Met-tRNA-FMT_C"/>
</dbReference>
<keyword evidence="5 8" id="KW-0808">Transferase</keyword>
<keyword evidence="12" id="KW-1185">Reference proteome</keyword>